<dbReference type="InterPro" id="IPR013762">
    <property type="entry name" value="Integrase-like_cat_sf"/>
</dbReference>
<dbReference type="GO" id="GO:0003677">
    <property type="term" value="F:DNA binding"/>
    <property type="evidence" value="ECO:0007669"/>
    <property type="project" value="InterPro"/>
</dbReference>
<dbReference type="InterPro" id="IPR002104">
    <property type="entry name" value="Integrase_catalytic"/>
</dbReference>
<keyword evidence="1" id="KW-0229">DNA integration</keyword>
<dbReference type="OrthoDB" id="9057547at2"/>
<proteinExistence type="predicted"/>
<organism evidence="4 5">
    <name type="scientific">Parendozoicomonas haliclonae</name>
    <dbReference type="NCBI Taxonomy" id="1960125"/>
    <lineage>
        <taxon>Bacteria</taxon>
        <taxon>Pseudomonadati</taxon>
        <taxon>Pseudomonadota</taxon>
        <taxon>Gammaproteobacteria</taxon>
        <taxon>Oceanospirillales</taxon>
        <taxon>Endozoicomonadaceae</taxon>
        <taxon>Parendozoicomonas</taxon>
    </lineage>
</organism>
<sequence>MSIYCDVRKRKKGTVYKYIVSVNRKHFKAKEQMTFSTKAAGKAWALHVEKEMLKQADAEEPKYESARSRTGDITLRTYLETYRAKMETLPERERISHRDMLAIKFWEGTWLAEKRSNEITEQHLIDLLDERLGKVTAATNHVYVSVLRKAIDWQKRVGLHFKRFITPEVMKELWRLKLVGKSKRDNFRPTETQIKELYTFLLDGYNKPTGSIPHHHLMLFSIYSTFREGEICSLKWTNLDAENGFIIIEDRKDPNDKYGNHQKVPIPPECLEIIAMQPRLDDEPRIFPYKAKSVASHFSEITKKLGVPELRFHSFRHEGISRLFEQKMQIPDVAARSGHQTWENLRRYTHLLHREPADLWAQCKEIEEDYWATHEVKNRLLKKINKQRSA</sequence>
<dbReference type="InterPro" id="IPR011010">
    <property type="entry name" value="DNA_brk_join_enz"/>
</dbReference>
<keyword evidence="2" id="KW-0233">DNA recombination</keyword>
<dbReference type="PROSITE" id="PS51898">
    <property type="entry name" value="TYR_RECOMBINASE"/>
    <property type="match status" value="1"/>
</dbReference>
<dbReference type="InterPro" id="IPR050090">
    <property type="entry name" value="Tyrosine_recombinase_XerCD"/>
</dbReference>
<dbReference type="EMBL" id="FWPT01000001">
    <property type="protein sequence ID" value="SMA36387.1"/>
    <property type="molecule type" value="Genomic_DNA"/>
</dbReference>
<reference evidence="4 5" key="1">
    <citation type="submission" date="2017-03" db="EMBL/GenBank/DDBJ databases">
        <authorList>
            <person name="Afonso C.L."/>
            <person name="Miller P.J."/>
            <person name="Scott M.A."/>
            <person name="Spackman E."/>
            <person name="Goraichik I."/>
            <person name="Dimitrov K.M."/>
            <person name="Suarez D.L."/>
            <person name="Swayne D.E."/>
        </authorList>
    </citation>
    <scope>NUCLEOTIDE SEQUENCE [LARGE SCALE GENOMIC DNA]</scope>
    <source>
        <strain evidence="4">SB41UT1</strain>
    </source>
</reference>
<dbReference type="PANTHER" id="PTHR30349:SF94">
    <property type="entry name" value="INTEGRASE_RECOMBINASE HI_1414-RELATED"/>
    <property type="match status" value="1"/>
</dbReference>
<dbReference type="Proteomes" id="UP000196573">
    <property type="component" value="Unassembled WGS sequence"/>
</dbReference>
<dbReference type="PANTHER" id="PTHR30349">
    <property type="entry name" value="PHAGE INTEGRASE-RELATED"/>
    <property type="match status" value="1"/>
</dbReference>
<evidence type="ECO:0000259" key="3">
    <source>
        <dbReference type="PROSITE" id="PS51898"/>
    </source>
</evidence>
<dbReference type="GO" id="GO:0006310">
    <property type="term" value="P:DNA recombination"/>
    <property type="evidence" value="ECO:0007669"/>
    <property type="project" value="UniProtKB-KW"/>
</dbReference>
<name>A0A1X7AFP7_9GAMM</name>
<evidence type="ECO:0000313" key="4">
    <source>
        <dbReference type="EMBL" id="SMA36387.1"/>
    </source>
</evidence>
<accession>A0A1X7AFP7</accession>
<evidence type="ECO:0000256" key="1">
    <source>
        <dbReference type="ARBA" id="ARBA00022908"/>
    </source>
</evidence>
<evidence type="ECO:0000256" key="2">
    <source>
        <dbReference type="ARBA" id="ARBA00023172"/>
    </source>
</evidence>
<dbReference type="AlphaFoldDB" id="A0A1X7AFP7"/>
<dbReference type="Pfam" id="PF00589">
    <property type="entry name" value="Phage_integrase"/>
    <property type="match status" value="1"/>
</dbReference>
<dbReference type="SUPFAM" id="SSF56349">
    <property type="entry name" value="DNA breaking-rejoining enzymes"/>
    <property type="match status" value="1"/>
</dbReference>
<protein>
    <submittedName>
        <fullName evidence="4">Phage integrase family protein</fullName>
    </submittedName>
</protein>
<keyword evidence="5" id="KW-1185">Reference proteome</keyword>
<feature type="domain" description="Tyr recombinase" evidence="3">
    <location>
        <begin position="182"/>
        <end position="361"/>
    </location>
</feature>
<dbReference type="CDD" id="cd00796">
    <property type="entry name" value="INT_Rci_Hp1_C"/>
    <property type="match status" value="1"/>
</dbReference>
<evidence type="ECO:0000313" key="5">
    <source>
        <dbReference type="Proteomes" id="UP000196573"/>
    </source>
</evidence>
<dbReference type="Gene3D" id="1.10.443.10">
    <property type="entry name" value="Intergrase catalytic core"/>
    <property type="match status" value="1"/>
</dbReference>
<dbReference type="GO" id="GO:0015074">
    <property type="term" value="P:DNA integration"/>
    <property type="evidence" value="ECO:0007669"/>
    <property type="project" value="UniProtKB-KW"/>
</dbReference>
<dbReference type="RefSeq" id="WP_087106785.1">
    <property type="nucleotide sequence ID" value="NZ_CBCSCN010000004.1"/>
</dbReference>
<gene>
    <name evidence="4" type="ORF">EHSB41UT_00636</name>
</gene>